<dbReference type="GO" id="GO:0051082">
    <property type="term" value="F:unfolded protein binding"/>
    <property type="evidence" value="ECO:0007669"/>
    <property type="project" value="TreeGrafter"/>
</dbReference>
<dbReference type="GO" id="GO:0005789">
    <property type="term" value="C:endoplasmic reticulum membrane"/>
    <property type="evidence" value="ECO:0007669"/>
    <property type="project" value="TreeGrafter"/>
</dbReference>
<evidence type="ECO:0000256" key="1">
    <source>
        <dbReference type="SAM" id="Phobius"/>
    </source>
</evidence>
<dbReference type="HOGENOM" id="CLU_050424_0_0_1"/>
<organism evidence="2 3">
    <name type="scientific">Paxillus involutus ATCC 200175</name>
    <dbReference type="NCBI Taxonomy" id="664439"/>
    <lineage>
        <taxon>Eukaryota</taxon>
        <taxon>Fungi</taxon>
        <taxon>Dikarya</taxon>
        <taxon>Basidiomycota</taxon>
        <taxon>Agaricomycotina</taxon>
        <taxon>Agaricomycetes</taxon>
        <taxon>Agaricomycetidae</taxon>
        <taxon>Boletales</taxon>
        <taxon>Paxilineae</taxon>
        <taxon>Paxillaceae</taxon>
        <taxon>Paxillus</taxon>
    </lineage>
</organism>
<evidence type="ECO:0000313" key="2">
    <source>
        <dbReference type="EMBL" id="KIJ11823.1"/>
    </source>
</evidence>
<dbReference type="PANTHER" id="PTHR35329:SF1">
    <property type="entry name" value="CHITIN SYNTHASE EXPORT CHAPERONE"/>
    <property type="match status" value="1"/>
</dbReference>
<keyword evidence="1" id="KW-0812">Transmembrane</keyword>
<gene>
    <name evidence="2" type="ORF">PAXINDRAFT_171572</name>
</gene>
<dbReference type="OrthoDB" id="5582162at2759"/>
<name>A0A0C9TMK8_PAXIN</name>
<feature type="transmembrane region" description="Helical" evidence="1">
    <location>
        <begin position="98"/>
        <end position="115"/>
    </location>
</feature>
<accession>A0A0C9TMK8</accession>
<feature type="transmembrane region" description="Helical" evidence="1">
    <location>
        <begin position="203"/>
        <end position="228"/>
    </location>
</feature>
<dbReference type="PANTHER" id="PTHR35329">
    <property type="entry name" value="CHITIN SYNTHASE EXPORT CHAPERONE"/>
    <property type="match status" value="1"/>
</dbReference>
<dbReference type="Pfam" id="PF12271">
    <property type="entry name" value="Chs7"/>
    <property type="match status" value="1"/>
</dbReference>
<proteinExistence type="predicted"/>
<evidence type="ECO:0000313" key="3">
    <source>
        <dbReference type="Proteomes" id="UP000053647"/>
    </source>
</evidence>
<protein>
    <submittedName>
        <fullName evidence="2">Uncharacterized protein</fullName>
    </submittedName>
</protein>
<feature type="transmembrane region" description="Helical" evidence="1">
    <location>
        <begin position="66"/>
        <end position="86"/>
    </location>
</feature>
<dbReference type="AlphaFoldDB" id="A0A0C9TMK8"/>
<keyword evidence="3" id="KW-1185">Reference proteome</keyword>
<feature type="transmembrane region" description="Helical" evidence="1">
    <location>
        <begin position="127"/>
        <end position="152"/>
    </location>
</feature>
<keyword evidence="1" id="KW-1133">Transmembrane helix</keyword>
<dbReference type="GO" id="GO:0006457">
    <property type="term" value="P:protein folding"/>
    <property type="evidence" value="ECO:0007669"/>
    <property type="project" value="TreeGrafter"/>
</dbReference>
<feature type="transmembrane region" description="Helical" evidence="1">
    <location>
        <begin position="272"/>
        <end position="293"/>
    </location>
</feature>
<reference evidence="2 3" key="1">
    <citation type="submission" date="2014-06" db="EMBL/GenBank/DDBJ databases">
        <authorList>
            <consortium name="DOE Joint Genome Institute"/>
            <person name="Kuo A."/>
            <person name="Kohler A."/>
            <person name="Nagy L.G."/>
            <person name="Floudas D."/>
            <person name="Copeland A."/>
            <person name="Barry K.W."/>
            <person name="Cichocki N."/>
            <person name="Veneault-Fourrey C."/>
            <person name="LaButti K."/>
            <person name="Lindquist E.A."/>
            <person name="Lipzen A."/>
            <person name="Lundell T."/>
            <person name="Morin E."/>
            <person name="Murat C."/>
            <person name="Sun H."/>
            <person name="Tunlid A."/>
            <person name="Henrissat B."/>
            <person name="Grigoriev I.V."/>
            <person name="Hibbett D.S."/>
            <person name="Martin F."/>
            <person name="Nordberg H.P."/>
            <person name="Cantor M.N."/>
            <person name="Hua S.X."/>
        </authorList>
    </citation>
    <scope>NUCLEOTIDE SEQUENCE [LARGE SCALE GENOMIC DNA]</scope>
    <source>
        <strain evidence="2 3">ATCC 200175</strain>
    </source>
</reference>
<dbReference type="EMBL" id="KN819372">
    <property type="protein sequence ID" value="KIJ11823.1"/>
    <property type="molecule type" value="Genomic_DNA"/>
</dbReference>
<sequence>MRFGDFDTLCSQVPSYTWCNLFYSQVFKHDKSLLTGASANPAAAPVGVNPECGIPRIQTDGSLGNIANIIACSLSVFLIVTLIVLTGRRKAAVGRSELRLFLIMYLLTLPLQILTNGSVIEQGTTPLVALTAIHAGLVATLFWTLLANAIVATQIVEDGTLSSLIPLSIIGLFFFVTTTYISLDVALLLSTTFGPSNPPQSLSSIPIFVLTSIWPGAAALIYFGIMLYVVLGVLNEVRPVWYYVISAILFVLSQLDYFLLNNVICRGSSQKVDGSFIATILETAAVAMLYYAWRGITEEDWDMEYYPS</sequence>
<feature type="transmembrane region" description="Helical" evidence="1">
    <location>
        <begin position="164"/>
        <end position="183"/>
    </location>
</feature>
<dbReference type="InterPro" id="IPR022057">
    <property type="entry name" value="Chs7"/>
</dbReference>
<reference evidence="3" key="2">
    <citation type="submission" date="2015-01" db="EMBL/GenBank/DDBJ databases">
        <title>Evolutionary Origins and Diversification of the Mycorrhizal Mutualists.</title>
        <authorList>
            <consortium name="DOE Joint Genome Institute"/>
            <consortium name="Mycorrhizal Genomics Consortium"/>
            <person name="Kohler A."/>
            <person name="Kuo A."/>
            <person name="Nagy L.G."/>
            <person name="Floudas D."/>
            <person name="Copeland A."/>
            <person name="Barry K.W."/>
            <person name="Cichocki N."/>
            <person name="Veneault-Fourrey C."/>
            <person name="LaButti K."/>
            <person name="Lindquist E.A."/>
            <person name="Lipzen A."/>
            <person name="Lundell T."/>
            <person name="Morin E."/>
            <person name="Murat C."/>
            <person name="Riley R."/>
            <person name="Ohm R."/>
            <person name="Sun H."/>
            <person name="Tunlid A."/>
            <person name="Henrissat B."/>
            <person name="Grigoriev I.V."/>
            <person name="Hibbett D.S."/>
            <person name="Martin F."/>
        </authorList>
    </citation>
    <scope>NUCLEOTIDE SEQUENCE [LARGE SCALE GENOMIC DNA]</scope>
    <source>
        <strain evidence="3">ATCC 200175</strain>
    </source>
</reference>
<dbReference type="Proteomes" id="UP000053647">
    <property type="component" value="Unassembled WGS sequence"/>
</dbReference>
<keyword evidence="1" id="KW-0472">Membrane</keyword>
<feature type="transmembrane region" description="Helical" evidence="1">
    <location>
        <begin position="240"/>
        <end position="260"/>
    </location>
</feature>